<dbReference type="Proteomes" id="UP001491691">
    <property type="component" value="Unassembled WGS sequence"/>
</dbReference>
<sequence>MKENKIIISGITFHYEYLEITYEVMENIKDFIKDLEESQDGIYNSFFMY</sequence>
<reference evidence="1 2" key="1">
    <citation type="submission" date="2024-04" db="EMBL/GenBank/DDBJ databases">
        <title>Human intestinal bacterial collection.</title>
        <authorList>
            <person name="Pauvert C."/>
            <person name="Hitch T.C.A."/>
            <person name="Clavel T."/>
        </authorList>
    </citation>
    <scope>NUCLEOTIDE SEQUENCE [LARGE SCALE GENOMIC DNA]</scope>
    <source>
        <strain evidence="1 2">CLA-SR-H019</strain>
    </source>
</reference>
<proteinExistence type="predicted"/>
<comment type="caution">
    <text evidence="1">The sequence shown here is derived from an EMBL/GenBank/DDBJ whole genome shotgun (WGS) entry which is preliminary data.</text>
</comment>
<dbReference type="RefSeq" id="WP_349189232.1">
    <property type="nucleotide sequence ID" value="NZ_JBBNPP010000017.1"/>
</dbReference>
<evidence type="ECO:0000313" key="1">
    <source>
        <dbReference type="EMBL" id="MEQ3347363.1"/>
    </source>
</evidence>
<evidence type="ECO:0000313" key="2">
    <source>
        <dbReference type="Proteomes" id="UP001491691"/>
    </source>
</evidence>
<name>A0ABV1J2H7_9FIRM</name>
<gene>
    <name evidence="1" type="ORF">AAA073_07950</name>
</gene>
<accession>A0ABV1J2H7</accession>
<dbReference type="EMBL" id="JBBNPP010000017">
    <property type="protein sequence ID" value="MEQ3347363.1"/>
    <property type="molecule type" value="Genomic_DNA"/>
</dbReference>
<organism evidence="1 2">
    <name type="scientific">Peptoniphilus senegalensis</name>
    <dbReference type="NCBI Taxonomy" id="1465757"/>
    <lineage>
        <taxon>Bacteria</taxon>
        <taxon>Bacillati</taxon>
        <taxon>Bacillota</taxon>
        <taxon>Tissierellia</taxon>
        <taxon>Tissierellales</taxon>
        <taxon>Peptoniphilaceae</taxon>
        <taxon>Peptoniphilus</taxon>
    </lineage>
</organism>
<keyword evidence="2" id="KW-1185">Reference proteome</keyword>
<protein>
    <submittedName>
        <fullName evidence="1">Uncharacterized protein</fullName>
    </submittedName>
</protein>